<dbReference type="InterPro" id="IPR003838">
    <property type="entry name" value="ABC3_permease_C"/>
</dbReference>
<feature type="transmembrane region" description="Helical" evidence="6">
    <location>
        <begin position="294"/>
        <end position="317"/>
    </location>
</feature>
<feature type="domain" description="ABC3 transporter permease C-terminal" evidence="7">
    <location>
        <begin position="60"/>
        <end position="172"/>
    </location>
</feature>
<organism evidence="8 9">
    <name type="scientific">Faecalicatena faecalis</name>
    <dbReference type="NCBI Taxonomy" id="2726362"/>
    <lineage>
        <taxon>Bacteria</taxon>
        <taxon>Bacillati</taxon>
        <taxon>Bacillota</taxon>
        <taxon>Clostridia</taxon>
        <taxon>Lachnospirales</taxon>
        <taxon>Lachnospiraceae</taxon>
        <taxon>Faecalicatena</taxon>
    </lineage>
</organism>
<dbReference type="InterPro" id="IPR052536">
    <property type="entry name" value="ABC-4_Integral_Memb_Prot"/>
</dbReference>
<sequence>MNTFYMAAKNLKKKFSFYSLYLVSVAFVITVYFSFASFSSNAVILEKISEDGRVETMCRTIAVFLMIFVIFYMSYSNRFFLRRRTKELGIYTLLGYRKSTILSLLTFENIFVCGGAFIVGIILGGLVHKGLVCGINMLLDLSINSQAIPFWNWDAVRRTLLFISAVVIVLMISNGRFLYRTSLMSLVRYEKSTERKMKFHKVPSILGIFMVLGGYALALDIIRGEASVWVKIGFYQMGLLTMMLVVTGTVLFIASFLPYIMEKSKKRKASFYTKDKIITIPSFIYRIRSNAKTLIMLTLLSAAALTVSSVMALTLYYPIAAVQRIAPSEIEFRVEKEEQVDEVKQIVEKELPDTKGVSFTRTDLYKVCSSSKNLPPEYSLGAAQNDTAGGESLREPGFECMSFASYQALLNAQGRTNISSGLTALSDKECILIKYQAAQGDEHLDRVDSGRANRYSLMLDGTKVLVTVRETSLNNVISFANSIGTLVVSDQLYEQISSGTSPVTHVFSINGEAVINNEALYDKISVYLDASPYLQGNSHRINELLHLNSSTFLLIGFLVVLFFIAAGSILYFNNLSSVMDSRADYEILKKLGYRKKTIKRLIRKQILVFFSIPFLLGLLDCMFAALIYKTGLMQNILENSLLLYLPVFIAVGITAGIYLIYYLVTVRSCDKILFRADRV</sequence>
<keyword evidence="3 6" id="KW-0812">Transmembrane</keyword>
<keyword evidence="2 6" id="KW-1003">Cell membrane</keyword>
<feature type="transmembrane region" description="Helical" evidence="6">
    <location>
        <begin position="101"/>
        <end position="127"/>
    </location>
</feature>
<evidence type="ECO:0000256" key="1">
    <source>
        <dbReference type="ARBA" id="ARBA00004651"/>
    </source>
</evidence>
<evidence type="ECO:0000256" key="3">
    <source>
        <dbReference type="ARBA" id="ARBA00022692"/>
    </source>
</evidence>
<keyword evidence="9" id="KW-1185">Reference proteome</keyword>
<feature type="transmembrane region" description="Helical" evidence="6">
    <location>
        <begin position="60"/>
        <end position="80"/>
    </location>
</feature>
<evidence type="ECO:0000313" key="9">
    <source>
        <dbReference type="Proteomes" id="UP000723714"/>
    </source>
</evidence>
<evidence type="ECO:0000256" key="2">
    <source>
        <dbReference type="ARBA" id="ARBA00022475"/>
    </source>
</evidence>
<feature type="transmembrane region" description="Helical" evidence="6">
    <location>
        <begin position="20"/>
        <end position="40"/>
    </location>
</feature>
<dbReference type="PANTHER" id="PTHR46795:SF3">
    <property type="entry name" value="ABC TRANSPORTER PERMEASE"/>
    <property type="match status" value="1"/>
</dbReference>
<accession>A0ABS6D6M5</accession>
<evidence type="ECO:0000256" key="5">
    <source>
        <dbReference type="ARBA" id="ARBA00023136"/>
    </source>
</evidence>
<proteinExistence type="inferred from homology"/>
<keyword evidence="4 6" id="KW-1133">Transmembrane helix</keyword>
<dbReference type="InterPro" id="IPR027022">
    <property type="entry name" value="ABC_permease_BceB-typ"/>
</dbReference>
<dbReference type="Pfam" id="PF02687">
    <property type="entry name" value="FtsX"/>
    <property type="match status" value="1"/>
</dbReference>
<feature type="transmembrane region" description="Helical" evidence="6">
    <location>
        <begin position="552"/>
        <end position="572"/>
    </location>
</feature>
<dbReference type="EMBL" id="JABACJ020000016">
    <property type="protein sequence ID" value="MBU3877230.1"/>
    <property type="molecule type" value="Genomic_DNA"/>
</dbReference>
<dbReference type="Proteomes" id="UP000723714">
    <property type="component" value="Unassembled WGS sequence"/>
</dbReference>
<feature type="transmembrane region" description="Helical" evidence="6">
    <location>
        <begin position="234"/>
        <end position="260"/>
    </location>
</feature>
<feature type="transmembrane region" description="Helical" evidence="6">
    <location>
        <begin position="641"/>
        <end position="664"/>
    </location>
</feature>
<keyword evidence="6" id="KW-0813">Transport</keyword>
<name>A0ABS6D6M5_9FIRM</name>
<comment type="similarity">
    <text evidence="6">Belongs to the ABC-4 integral membrane protein family.</text>
</comment>
<evidence type="ECO:0000256" key="4">
    <source>
        <dbReference type="ARBA" id="ARBA00022989"/>
    </source>
</evidence>
<comment type="caution">
    <text evidence="8">The sequence shown here is derived from an EMBL/GenBank/DDBJ whole genome shotgun (WGS) entry which is preliminary data.</text>
</comment>
<evidence type="ECO:0000256" key="6">
    <source>
        <dbReference type="PIRNR" id="PIRNR018968"/>
    </source>
</evidence>
<dbReference type="RefSeq" id="WP_216243552.1">
    <property type="nucleotide sequence ID" value="NZ_JABACJ020000016.1"/>
</dbReference>
<feature type="transmembrane region" description="Helical" evidence="6">
    <location>
        <begin position="606"/>
        <end position="629"/>
    </location>
</feature>
<comment type="subcellular location">
    <subcellularLocation>
        <location evidence="1 6">Cell membrane</location>
        <topology evidence="1 6">Multi-pass membrane protein</topology>
    </subcellularLocation>
</comment>
<dbReference type="PANTHER" id="PTHR46795">
    <property type="entry name" value="ABC TRANSPORTER PERMEASE-RELATED-RELATED"/>
    <property type="match status" value="1"/>
</dbReference>
<evidence type="ECO:0000259" key="7">
    <source>
        <dbReference type="Pfam" id="PF02687"/>
    </source>
</evidence>
<gene>
    <name evidence="8" type="ORF">HGO97_015600</name>
</gene>
<evidence type="ECO:0000313" key="8">
    <source>
        <dbReference type="EMBL" id="MBU3877230.1"/>
    </source>
</evidence>
<protein>
    <submittedName>
        <fullName evidence="8">ABC transporter permease</fullName>
    </submittedName>
</protein>
<reference evidence="8 9" key="1">
    <citation type="submission" date="2021-06" db="EMBL/GenBank/DDBJ databases">
        <title>Faecalicatena sp. nov. isolated from porcine feces.</title>
        <authorList>
            <person name="Oh B.S."/>
            <person name="Lee J.H."/>
        </authorList>
    </citation>
    <scope>NUCLEOTIDE SEQUENCE [LARGE SCALE GENOMIC DNA]</scope>
    <source>
        <strain evidence="8 9">AGMB00832</strain>
    </source>
</reference>
<keyword evidence="5 6" id="KW-0472">Membrane</keyword>
<feature type="transmembrane region" description="Helical" evidence="6">
    <location>
        <begin position="159"/>
        <end position="179"/>
    </location>
</feature>
<feature type="transmembrane region" description="Helical" evidence="6">
    <location>
        <begin position="199"/>
        <end position="222"/>
    </location>
</feature>
<dbReference type="PIRSF" id="PIRSF018968">
    <property type="entry name" value="ABC_permease_BceB"/>
    <property type="match status" value="1"/>
</dbReference>